<feature type="compositionally biased region" description="Polar residues" evidence="4">
    <location>
        <begin position="1126"/>
        <end position="1147"/>
    </location>
</feature>
<keyword evidence="3" id="KW-0175">Coiled coil</keyword>
<dbReference type="GO" id="GO:0005815">
    <property type="term" value="C:microtubule organizing center"/>
    <property type="evidence" value="ECO:0007669"/>
    <property type="project" value="InterPro"/>
</dbReference>
<evidence type="ECO:0000256" key="4">
    <source>
        <dbReference type="SAM" id="MobiDB-lite"/>
    </source>
</evidence>
<evidence type="ECO:0000313" key="7">
    <source>
        <dbReference type="Proteomes" id="UP001162060"/>
    </source>
</evidence>
<dbReference type="Proteomes" id="UP001162060">
    <property type="component" value="Unassembled WGS sequence"/>
</dbReference>
<evidence type="ECO:0000256" key="1">
    <source>
        <dbReference type="ARBA" id="ARBA00004496"/>
    </source>
</evidence>
<feature type="coiled-coil region" evidence="3">
    <location>
        <begin position="743"/>
        <end position="770"/>
    </location>
</feature>
<comment type="subcellular location">
    <subcellularLocation>
        <location evidence="1">Cytoplasm</location>
    </subcellularLocation>
</comment>
<feature type="coiled-coil region" evidence="3">
    <location>
        <begin position="68"/>
        <end position="127"/>
    </location>
</feature>
<feature type="coiled-coil region" evidence="3">
    <location>
        <begin position="151"/>
        <end position="199"/>
    </location>
</feature>
<dbReference type="EMBL" id="CAKLBY020000224">
    <property type="protein sequence ID" value="CAK7936587.1"/>
    <property type="molecule type" value="Genomic_DNA"/>
</dbReference>
<evidence type="ECO:0000313" key="6">
    <source>
        <dbReference type="EMBL" id="CAK7936587.1"/>
    </source>
</evidence>
<evidence type="ECO:0000256" key="3">
    <source>
        <dbReference type="SAM" id="Coils"/>
    </source>
</evidence>
<keyword evidence="2" id="KW-0963">Cytoplasm</keyword>
<dbReference type="GO" id="GO:0005737">
    <property type="term" value="C:cytoplasm"/>
    <property type="evidence" value="ECO:0007669"/>
    <property type="project" value="UniProtKB-SubCell"/>
</dbReference>
<comment type="caution">
    <text evidence="6">The sequence shown here is derived from an EMBL/GenBank/DDBJ whole genome shotgun (WGS) entry which is preliminary data.</text>
</comment>
<proteinExistence type="predicted"/>
<dbReference type="AlphaFoldDB" id="A0AAV1USE3"/>
<feature type="coiled-coil region" evidence="3">
    <location>
        <begin position="232"/>
        <end position="559"/>
    </location>
</feature>
<feature type="region of interest" description="Disordered" evidence="4">
    <location>
        <begin position="1"/>
        <end position="29"/>
    </location>
</feature>
<evidence type="ECO:0000256" key="2">
    <source>
        <dbReference type="ARBA" id="ARBA00022490"/>
    </source>
</evidence>
<feature type="region of interest" description="Disordered" evidence="4">
    <location>
        <begin position="1101"/>
        <end position="1163"/>
    </location>
</feature>
<accession>A0AAV1USE3</accession>
<sequence length="1163" mass="135229">MQSPPQRVRGEADGSGSTSTPTRDHSTLLREQEAERERLRMDNFNQALRINFLEERLLRTKQGTDFASEDLESELAQLRMALEEREHELRQRNCSMIRATEAIDLLNAQLQDAVQAAARAREEAQGEAEAELQSYLEERGGIDAETAEKWQEEMKRRDQQSQEKIQELEHELQQKIEAVQELTDQVQELEQVRRREQREDELRRHKEQQNWQQREVAGVKAVAEAEHWKSVSQQQREQVTALQLQVETVRQENQTLDARYQEKLHRMEEQVQHQMQQLQCESENYRAEHTRLLTDCEKTHFDKERLVMENKSIEQERLRLQAQVERMARERQQLAGETERLRLQHVRLTAALEEQTKSMESFKAERKAALDTIHQLESKLHERRKLAKEHELTVKTLESRLQRAEAEEARLAKESESMTQELARLQTDGEQVARERQELANENVKLVSACEELAKAADELKVNREAAVSTIHELESERDQLMRDHEVKVKALESRLEHAESEARRVKEQYNVAESRCQQTSNERLLALEKDRQSMDEDNRRLRARLSGFQTDLKAMECKLQHSEKRVSNEAASAQAQRRHLSECQLALDRQVAKSQEYKKRLARCEDELLRRATLVRDLERQLAEAASADTSTSTATQELQQEWKNQFATEKSMLVRQLNNERRRADEAEEAAAAAKNENMLARQDLEEMEMELNSLLLGCSPVSQNDQHHTMGSLVREAIAALKNEFKAEAIALETRWKRQVSSMNSKLEQLTTQLRASQSKLQDLERLSLHANDAKQSVDKTWSTRYEELRLETDEERRSFEEDIHYLQTEAAKAEDALEALRARSDVQAMRQSTGEEPQHDYHAMEESNRLLFEEVQERRRAARHFRKQHTQLVREKKDLLEAIAMYKDTIARRDHDIEKYESAVTKLTQQLQRRTELGEVKQTLLGQLEQTQYMITETRKRWEDSPIARAPVVNVYGRKERYGAAISRLDEYIGRMHLVSERCGNFVEQAQELHRRYGDAWKSASRGVDRVKNQPRWVEGVERECSRLLTEAGHVSETMRDVANNIVALLRKERNELKHIDAESAVRVDNKASVKQREDMSSVCSDFFDEDCGSLHSRSASQPRFGSPVKPDRCDAPRRYSKASTLSRRVANNNVPYKGSLSSAGRKVQDLKTAIRQGS</sequence>
<organism evidence="6 7">
    <name type="scientific">Peronospora matthiolae</name>
    <dbReference type="NCBI Taxonomy" id="2874970"/>
    <lineage>
        <taxon>Eukaryota</taxon>
        <taxon>Sar</taxon>
        <taxon>Stramenopiles</taxon>
        <taxon>Oomycota</taxon>
        <taxon>Peronosporomycetes</taxon>
        <taxon>Peronosporales</taxon>
        <taxon>Peronosporaceae</taxon>
        <taxon>Peronospora</taxon>
    </lineage>
</organism>
<feature type="coiled-coil region" evidence="3">
    <location>
        <begin position="652"/>
        <end position="693"/>
    </location>
</feature>
<protein>
    <recommendedName>
        <fullName evidence="5">Centrosomin N-terminal motif 1 domain-containing protein</fullName>
    </recommendedName>
</protein>
<feature type="domain" description="Centrosomin N-terminal motif 1" evidence="5">
    <location>
        <begin position="29"/>
        <end position="103"/>
    </location>
</feature>
<reference evidence="6" key="1">
    <citation type="submission" date="2024-01" db="EMBL/GenBank/DDBJ databases">
        <authorList>
            <person name="Webb A."/>
        </authorList>
    </citation>
    <scope>NUCLEOTIDE SEQUENCE</scope>
    <source>
        <strain evidence="6">Pm1</strain>
    </source>
</reference>
<gene>
    <name evidence="6" type="ORF">PM001_LOCUS21737</name>
</gene>
<evidence type="ECO:0000259" key="5">
    <source>
        <dbReference type="Pfam" id="PF07989"/>
    </source>
</evidence>
<dbReference type="InterPro" id="IPR012943">
    <property type="entry name" value="Cnn_1N"/>
</dbReference>
<name>A0AAV1USE3_9STRA</name>
<dbReference type="Pfam" id="PF07989">
    <property type="entry name" value="Cnn_1N"/>
    <property type="match status" value="1"/>
</dbReference>